<evidence type="ECO:0000259" key="2">
    <source>
        <dbReference type="SMART" id="SM00014"/>
    </source>
</evidence>
<comment type="caution">
    <text evidence="3">The sequence shown here is derived from an EMBL/GenBank/DDBJ whole genome shotgun (WGS) entry which is preliminary data.</text>
</comment>
<proteinExistence type="predicted"/>
<dbReference type="Proteomes" id="UP001597427">
    <property type="component" value="Unassembled WGS sequence"/>
</dbReference>
<dbReference type="InterPro" id="IPR000326">
    <property type="entry name" value="PAP2/HPO"/>
</dbReference>
<organism evidence="3 4">
    <name type="scientific">Enterococcus camelliae</name>
    <dbReference type="NCBI Taxonomy" id="453959"/>
    <lineage>
        <taxon>Bacteria</taxon>
        <taxon>Bacillati</taxon>
        <taxon>Bacillota</taxon>
        <taxon>Bacilli</taxon>
        <taxon>Lactobacillales</taxon>
        <taxon>Enterococcaceae</taxon>
        <taxon>Enterococcus</taxon>
    </lineage>
</organism>
<dbReference type="Gene3D" id="1.20.144.10">
    <property type="entry name" value="Phosphatidic acid phosphatase type 2/haloperoxidase"/>
    <property type="match status" value="2"/>
</dbReference>
<dbReference type="SMART" id="SM00014">
    <property type="entry name" value="acidPPc"/>
    <property type="match status" value="1"/>
</dbReference>
<dbReference type="EMBL" id="JBHUMO010000061">
    <property type="protein sequence ID" value="MFD2729834.1"/>
    <property type="molecule type" value="Genomic_DNA"/>
</dbReference>
<dbReference type="CDD" id="cd03392">
    <property type="entry name" value="PAP2_like_2"/>
    <property type="match status" value="1"/>
</dbReference>
<reference evidence="4" key="1">
    <citation type="journal article" date="2019" name="Int. J. Syst. Evol. Microbiol.">
        <title>The Global Catalogue of Microorganisms (GCM) 10K type strain sequencing project: providing services to taxonomists for standard genome sequencing and annotation.</title>
        <authorList>
            <consortium name="The Broad Institute Genomics Platform"/>
            <consortium name="The Broad Institute Genome Sequencing Center for Infectious Disease"/>
            <person name="Wu L."/>
            <person name="Ma J."/>
        </authorList>
    </citation>
    <scope>NUCLEOTIDE SEQUENCE [LARGE SCALE GENOMIC DNA]</scope>
    <source>
        <strain evidence="4">TISTR 932</strain>
    </source>
</reference>
<name>A0ABW5TLP8_9ENTE</name>
<evidence type="ECO:0000256" key="1">
    <source>
        <dbReference type="SAM" id="Phobius"/>
    </source>
</evidence>
<keyword evidence="1" id="KW-0472">Membrane</keyword>
<feature type="transmembrane region" description="Helical" evidence="1">
    <location>
        <begin position="65"/>
        <end position="85"/>
    </location>
</feature>
<evidence type="ECO:0000313" key="3">
    <source>
        <dbReference type="EMBL" id="MFD2729834.1"/>
    </source>
</evidence>
<keyword evidence="4" id="KW-1185">Reference proteome</keyword>
<dbReference type="InterPro" id="IPR036938">
    <property type="entry name" value="PAP2/HPO_sf"/>
</dbReference>
<gene>
    <name evidence="3" type="ORF">ACFSR0_10540</name>
</gene>
<feature type="transmembrane region" description="Helical" evidence="1">
    <location>
        <begin position="92"/>
        <end position="114"/>
    </location>
</feature>
<dbReference type="PANTHER" id="PTHR14969:SF13">
    <property type="entry name" value="AT30094P"/>
    <property type="match status" value="1"/>
</dbReference>
<feature type="transmembrane region" description="Helical" evidence="1">
    <location>
        <begin position="189"/>
        <end position="207"/>
    </location>
</feature>
<feature type="domain" description="Phosphatidic acid phosphatase type 2/haloperoxidase" evidence="2">
    <location>
        <begin position="96"/>
        <end position="204"/>
    </location>
</feature>
<keyword evidence="1" id="KW-1133">Transmembrane helix</keyword>
<dbReference type="PANTHER" id="PTHR14969">
    <property type="entry name" value="SPHINGOSINE-1-PHOSPHATE PHOSPHOHYDROLASE"/>
    <property type="match status" value="1"/>
</dbReference>
<protein>
    <submittedName>
        <fullName evidence="3">Phosphatase PAP2 family protein</fullName>
    </submittedName>
</protein>
<dbReference type="RefSeq" id="WP_379982558.1">
    <property type="nucleotide sequence ID" value="NZ_JBHUMO010000061.1"/>
</dbReference>
<keyword evidence="1" id="KW-0812">Transmembrane</keyword>
<dbReference type="SUPFAM" id="SSF48317">
    <property type="entry name" value="Acid phosphatase/Vanadium-dependent haloperoxidase"/>
    <property type="match status" value="1"/>
</dbReference>
<feature type="transmembrane region" description="Helical" evidence="1">
    <location>
        <begin position="134"/>
        <end position="154"/>
    </location>
</feature>
<dbReference type="Pfam" id="PF01569">
    <property type="entry name" value="PAP2"/>
    <property type="match status" value="1"/>
</dbReference>
<evidence type="ECO:0000313" key="4">
    <source>
        <dbReference type="Proteomes" id="UP001597427"/>
    </source>
</evidence>
<feature type="transmembrane region" description="Helical" evidence="1">
    <location>
        <begin position="161"/>
        <end position="183"/>
    </location>
</feature>
<accession>A0ABW5TLP8</accession>
<sequence length="221" mass="26010">MQTSQQTTKLYSQFIGSCFLLLFMFLGYTVKFYPHWLHSFDQKITNLVRFDYPHWHSFFLWVTKFGNPSTMTILFVTFLCLFLFWKKYAEALWLSLGVIGMAAIFNPLIKLFFMRPRPTLLHLVTENSFSFPSGHANGSMIFYGTLCLFIPFFIDSPWIKWGLRAICIFLILSIGISRIYLGVHYPSDILAGYSEGLAWLGFTYPLFKKKRFIWRFTQKQS</sequence>
<feature type="transmembrane region" description="Helical" evidence="1">
    <location>
        <begin position="12"/>
        <end position="30"/>
    </location>
</feature>